<feature type="transmembrane region" description="Helical" evidence="5">
    <location>
        <begin position="21"/>
        <end position="39"/>
    </location>
</feature>
<gene>
    <name evidence="6" type="ORF">METZ01_LOCUS165704</name>
</gene>
<feature type="transmembrane region" description="Helical" evidence="5">
    <location>
        <begin position="59"/>
        <end position="81"/>
    </location>
</feature>
<comment type="subcellular location">
    <subcellularLocation>
        <location evidence="1">Membrane</location>
        <topology evidence="1">Multi-pass membrane protein</topology>
    </subcellularLocation>
</comment>
<proteinExistence type="predicted"/>
<dbReference type="InterPro" id="IPR032808">
    <property type="entry name" value="DoxX"/>
</dbReference>
<evidence type="ECO:0000313" key="6">
    <source>
        <dbReference type="EMBL" id="SVB12850.1"/>
    </source>
</evidence>
<keyword evidence="4 5" id="KW-0472">Membrane</keyword>
<feature type="transmembrane region" description="Helical" evidence="5">
    <location>
        <begin position="90"/>
        <end position="110"/>
    </location>
</feature>
<organism evidence="6">
    <name type="scientific">marine metagenome</name>
    <dbReference type="NCBI Taxonomy" id="408172"/>
    <lineage>
        <taxon>unclassified sequences</taxon>
        <taxon>metagenomes</taxon>
        <taxon>ecological metagenomes</taxon>
    </lineage>
</organism>
<evidence type="ECO:0000256" key="1">
    <source>
        <dbReference type="ARBA" id="ARBA00004141"/>
    </source>
</evidence>
<evidence type="ECO:0000256" key="5">
    <source>
        <dbReference type="SAM" id="Phobius"/>
    </source>
</evidence>
<sequence>MSKINRFLDLMASPFFNLAHWILRLGLGISFFLHGFGKLPISPGFVQWLGSKGVFAPDVLAPLVAWGEILAGIGIILGGILSSTKDLGNIITRISGGAVATIMIFAIYIAHSNWALFIGERGQVLFASEQIFLLFLGIYFAIRGNNL</sequence>
<evidence type="ECO:0000256" key="2">
    <source>
        <dbReference type="ARBA" id="ARBA00022692"/>
    </source>
</evidence>
<evidence type="ECO:0000256" key="4">
    <source>
        <dbReference type="ARBA" id="ARBA00023136"/>
    </source>
</evidence>
<dbReference type="GO" id="GO:0016020">
    <property type="term" value="C:membrane"/>
    <property type="evidence" value="ECO:0007669"/>
    <property type="project" value="UniProtKB-SubCell"/>
</dbReference>
<evidence type="ECO:0000256" key="3">
    <source>
        <dbReference type="ARBA" id="ARBA00022989"/>
    </source>
</evidence>
<accession>A0A382BG59</accession>
<dbReference type="EMBL" id="UINC01029697">
    <property type="protein sequence ID" value="SVB12850.1"/>
    <property type="molecule type" value="Genomic_DNA"/>
</dbReference>
<dbReference type="Pfam" id="PF07681">
    <property type="entry name" value="DoxX"/>
    <property type="match status" value="1"/>
</dbReference>
<keyword evidence="2 5" id="KW-0812">Transmembrane</keyword>
<evidence type="ECO:0008006" key="7">
    <source>
        <dbReference type="Google" id="ProtNLM"/>
    </source>
</evidence>
<keyword evidence="3 5" id="KW-1133">Transmembrane helix</keyword>
<feature type="transmembrane region" description="Helical" evidence="5">
    <location>
        <begin position="122"/>
        <end position="142"/>
    </location>
</feature>
<name>A0A382BG59_9ZZZZ</name>
<reference evidence="6" key="1">
    <citation type="submission" date="2018-05" db="EMBL/GenBank/DDBJ databases">
        <authorList>
            <person name="Lanie J.A."/>
            <person name="Ng W.-L."/>
            <person name="Kazmierczak K.M."/>
            <person name="Andrzejewski T.M."/>
            <person name="Davidsen T.M."/>
            <person name="Wayne K.J."/>
            <person name="Tettelin H."/>
            <person name="Glass J.I."/>
            <person name="Rusch D."/>
            <person name="Podicherti R."/>
            <person name="Tsui H.-C.T."/>
            <person name="Winkler M.E."/>
        </authorList>
    </citation>
    <scope>NUCLEOTIDE SEQUENCE</scope>
</reference>
<protein>
    <recommendedName>
        <fullName evidence="7">DoxX family protein</fullName>
    </recommendedName>
</protein>
<dbReference type="AlphaFoldDB" id="A0A382BG59"/>